<dbReference type="Gene3D" id="1.10.1040.10">
    <property type="entry name" value="N-(1-d-carboxylethyl)-l-norvaline Dehydrogenase, domain 2"/>
    <property type="match status" value="1"/>
</dbReference>
<evidence type="ECO:0000313" key="10">
    <source>
        <dbReference type="EMBL" id="BAJ50677.1"/>
    </source>
</evidence>
<dbReference type="InterPro" id="IPR006113">
    <property type="entry name" value="6PGDH_Gnd/GntZ"/>
</dbReference>
<accession>E6N6A2</accession>
<proteinExistence type="inferred from homology"/>
<dbReference type="GO" id="GO:0004616">
    <property type="term" value="F:phosphogluconate dehydrogenase (decarboxylating) activity"/>
    <property type="evidence" value="ECO:0007669"/>
    <property type="project" value="UniProtKB-EC"/>
</dbReference>
<dbReference type="SUPFAM" id="SSF51735">
    <property type="entry name" value="NAD(P)-binding Rossmann-fold domains"/>
    <property type="match status" value="1"/>
</dbReference>
<dbReference type="InterPro" id="IPR006183">
    <property type="entry name" value="Pgluconate_DH"/>
</dbReference>
<reference evidence="9 11" key="1">
    <citation type="journal article" date="2005" name="Environ. Microbiol.">
        <title>Genetic and functional properties of uncultivated thermophilic crenarchaeotes from a subsurface gold mine as revealed by analysis of genome fragments.</title>
        <authorList>
            <person name="Nunoura T."/>
            <person name="Hirayama H."/>
            <person name="Takami H."/>
            <person name="Oida H."/>
            <person name="Nishi S."/>
            <person name="Shimamura S."/>
            <person name="Suzuki Y."/>
            <person name="Inagaki F."/>
            <person name="Takai K."/>
            <person name="Nealson K.H."/>
            <person name="Horikoshi K."/>
        </authorList>
    </citation>
    <scope>NUCLEOTIDE SEQUENCE [LARGE SCALE GENOMIC DNA]</scope>
</reference>
<evidence type="ECO:0000313" key="11">
    <source>
        <dbReference type="Proteomes" id="UP000008120"/>
    </source>
</evidence>
<evidence type="ECO:0000256" key="5">
    <source>
        <dbReference type="ARBA" id="ARBA00023064"/>
    </source>
</evidence>
<dbReference type="Proteomes" id="UP000008120">
    <property type="component" value="Chromosome"/>
</dbReference>
<organism evidence="9 11">
    <name type="scientific">Caldiarchaeum subterraneum</name>
    <dbReference type="NCBI Taxonomy" id="311458"/>
    <lineage>
        <taxon>Archaea</taxon>
        <taxon>Nitrososphaerota</taxon>
        <taxon>Candidatus Caldarchaeales</taxon>
        <taxon>Candidatus Caldarchaeaceae</taxon>
        <taxon>Candidatus Caldarchaeum</taxon>
    </lineage>
</organism>
<dbReference type="GO" id="GO:0006098">
    <property type="term" value="P:pentose-phosphate shunt"/>
    <property type="evidence" value="ECO:0007669"/>
    <property type="project" value="UniProtKB-KW"/>
</dbReference>
<dbReference type="SUPFAM" id="SSF48179">
    <property type="entry name" value="6-phosphogluconate dehydrogenase C-terminal domain-like"/>
    <property type="match status" value="1"/>
</dbReference>
<dbReference type="Pfam" id="PF03446">
    <property type="entry name" value="NAD_binding_2"/>
    <property type="match status" value="1"/>
</dbReference>
<evidence type="ECO:0000256" key="1">
    <source>
        <dbReference type="ARBA" id="ARBA00008419"/>
    </source>
</evidence>
<dbReference type="KEGG" id="csu:CSUB_C0820"/>
<dbReference type="NCBIfam" id="NF006765">
    <property type="entry name" value="PRK09287.1"/>
    <property type="match status" value="1"/>
</dbReference>
<gene>
    <name evidence="10" type="ORF">CSUB_C0820</name>
    <name evidence="9" type="ORF">HGMM_F52H05C30</name>
</gene>
<dbReference type="Gene3D" id="1.20.5.320">
    <property type="entry name" value="6-Phosphogluconate Dehydrogenase, domain 3"/>
    <property type="match status" value="1"/>
</dbReference>
<evidence type="ECO:0000256" key="4">
    <source>
        <dbReference type="ARBA" id="ARBA00023002"/>
    </source>
</evidence>
<dbReference type="PIRSF" id="PIRSF000109">
    <property type="entry name" value="6PGD"/>
    <property type="match status" value="1"/>
</dbReference>
<keyword evidence="3" id="KW-0521">NADP</keyword>
<keyword evidence="6" id="KW-0570">Pentose shunt</keyword>
<dbReference type="InterPro" id="IPR013328">
    <property type="entry name" value="6PGD_dom2"/>
</dbReference>
<dbReference type="InterPro" id="IPR006184">
    <property type="entry name" value="6PGdom_BS"/>
</dbReference>
<dbReference type="EMBL" id="BA000048">
    <property type="protein sequence ID" value="BAJ50677.1"/>
    <property type="molecule type" value="Genomic_DNA"/>
</dbReference>
<dbReference type="GO" id="GO:0019521">
    <property type="term" value="P:D-gluconate metabolic process"/>
    <property type="evidence" value="ECO:0007669"/>
    <property type="project" value="UniProtKB-KW"/>
</dbReference>
<dbReference type="PANTHER" id="PTHR11811">
    <property type="entry name" value="6-PHOSPHOGLUCONATE DEHYDROGENASE"/>
    <property type="match status" value="1"/>
</dbReference>
<dbReference type="InterPro" id="IPR008927">
    <property type="entry name" value="6-PGluconate_DH-like_C_sf"/>
</dbReference>
<dbReference type="SMART" id="SM01350">
    <property type="entry name" value="6PGD"/>
    <property type="match status" value="1"/>
</dbReference>
<dbReference type="BioCyc" id="CCAL311458:G131R-832-MONOMER"/>
<dbReference type="PRINTS" id="PR00076">
    <property type="entry name" value="6PGDHDRGNASE"/>
</dbReference>
<keyword evidence="5" id="KW-0311">Gluconate utilization</keyword>
<protein>
    <submittedName>
        <fullName evidence="9">6-phosphogluconate dehydrogenase</fullName>
        <ecNumber evidence="9">1.1.1.44</ecNumber>
    </submittedName>
</protein>
<dbReference type="Gene3D" id="3.40.50.720">
    <property type="entry name" value="NAD(P)-binding Rossmann-like Domain"/>
    <property type="match status" value="1"/>
</dbReference>
<comment type="pathway">
    <text evidence="7">Carbohydrate degradation; pentose phosphate pathway; D-ribulose 5-phosphate from D-glucose 6-phosphate (oxidative stage).</text>
</comment>
<evidence type="ECO:0000256" key="3">
    <source>
        <dbReference type="ARBA" id="ARBA00022857"/>
    </source>
</evidence>
<evidence type="ECO:0000313" key="9">
    <source>
        <dbReference type="EMBL" id="BAJ47821.1"/>
    </source>
</evidence>
<dbReference type="STRING" id="311458.CSUB_C0820"/>
<evidence type="ECO:0000259" key="8">
    <source>
        <dbReference type="SMART" id="SM01350"/>
    </source>
</evidence>
<dbReference type="EC" id="1.1.1.44" evidence="9"/>
<sequence length="466" mass="50441">MSGEVGLIGLGVMGENLARNIASKGYGVTVYNRTREKTERLVESVKNILDIRPSYSLAELVSKLEKPRIIILMVEAGKAVDSVLEELVPLLSPGDVVCDCGNSFFRDTERRQKTAAEKGVLLMGVGVSGGEEGALKGPSIMVGGPFEGYHATEKLWKAIAAKADGEPCAGYMGSGGAGHFVKMVHNGIEYALLQLIAETYDIMSRGLGKSAAEIGEIFRKWSKGLLSSYLLEIAADALMVKDEETGLPLVELVLDKAGQKGTGRWTVQTAAELGVPTPSIDAAVAARNISAFKELRQRVAEKTGPLTSRINAANVVEMLHDAYLCSAIVSYIQGFALISHGSKTYGYGTVLEDVAKVWRNGCIIRAALLKNFSDAFREGAEDESLLLTNTIHQLIQTRVEPWKQTLAHTHLAGIPTPVHDASLNYYLSIASAKLPANIIQALRDRFGSHTYQRIDKPGTYHSNWKP</sequence>
<evidence type="ECO:0000256" key="2">
    <source>
        <dbReference type="ARBA" id="ARBA00011738"/>
    </source>
</evidence>
<name>E6N6A2_CALS0</name>
<dbReference type="InterPro" id="IPR006115">
    <property type="entry name" value="6PGDH_NADP-bd"/>
</dbReference>
<dbReference type="InterPro" id="IPR036291">
    <property type="entry name" value="NAD(P)-bd_dom_sf"/>
</dbReference>
<keyword evidence="4 9" id="KW-0560">Oxidoreductase</keyword>
<dbReference type="EMBL" id="AP011847">
    <property type="protein sequence ID" value="BAJ47821.1"/>
    <property type="molecule type" value="Genomic_DNA"/>
</dbReference>
<evidence type="ECO:0000256" key="7">
    <source>
        <dbReference type="ARBA" id="ARBA00060616"/>
    </source>
</evidence>
<dbReference type="GO" id="GO:0050661">
    <property type="term" value="F:NADP binding"/>
    <property type="evidence" value="ECO:0007669"/>
    <property type="project" value="InterPro"/>
</dbReference>
<evidence type="ECO:0000256" key="6">
    <source>
        <dbReference type="ARBA" id="ARBA00023126"/>
    </source>
</evidence>
<comment type="subunit">
    <text evidence="2">Homodimer.</text>
</comment>
<dbReference type="NCBIfam" id="TIGR00873">
    <property type="entry name" value="gnd"/>
    <property type="match status" value="1"/>
</dbReference>
<dbReference type="PROSITE" id="PS00461">
    <property type="entry name" value="6PGD"/>
    <property type="match status" value="1"/>
</dbReference>
<dbReference type="FunFam" id="1.10.1040.10:FF:000032">
    <property type="entry name" value="6-phosphogluconate dehydrogenase, decarboxylating"/>
    <property type="match status" value="1"/>
</dbReference>
<dbReference type="InterPro" id="IPR006114">
    <property type="entry name" value="6PGDH_C"/>
</dbReference>
<dbReference type="Pfam" id="PF00393">
    <property type="entry name" value="6PGD"/>
    <property type="match status" value="1"/>
</dbReference>
<reference evidence="9 11" key="2">
    <citation type="journal article" date="2011" name="Nucleic Acids Res.">
        <title>Insights into the evolution of Archaea and eukaryotic protein modifier systems revealed by the genome of a novel archaeal group.</title>
        <authorList>
            <person name="Nunoura T."/>
            <person name="Takaki Y."/>
            <person name="Kakuta J."/>
            <person name="Nishi S."/>
            <person name="Sugahara J."/>
            <person name="Kazama H."/>
            <person name="Chee G."/>
            <person name="Hattori M."/>
            <person name="Kanai A."/>
            <person name="Atomi H."/>
            <person name="Takai K."/>
            <person name="Takami H."/>
        </authorList>
    </citation>
    <scope>NUCLEOTIDE SEQUENCE [LARGE SCALE GENOMIC DNA]</scope>
</reference>
<comment type="similarity">
    <text evidence="1">Belongs to the 6-phosphogluconate dehydrogenase family.</text>
</comment>
<dbReference type="AlphaFoldDB" id="E6N6A2"/>
<feature type="domain" description="6-phosphogluconate dehydrogenase C-terminal" evidence="8">
    <location>
        <begin position="178"/>
        <end position="465"/>
    </location>
</feature>